<gene>
    <name evidence="6" type="primary">COL3</name>
    <name evidence="6" type="ORF">SDJN03_29654</name>
</gene>
<sequence>MLHLHSPTLPSFLFPLLTCPLIGSFHILHAPPSSMAFYPFLSAVSHSSADLASVDFDWLPNSSIKLWNSEVSDSCGDGSPTSPPQPLTFRRPTNRFLLDQSFSLLNPSLQTTNILHRTFSSSSSSPPPPTAESLVSRPLFPAGDFKEWGWQRNKQRAESPVSCESSITIEGLSRACRYSPEEKKERIERYKSKRNQRNFNKKIKYACRKSLADSRPRIRGRFARYNDNVAKNCPIQWSHGQKEEEEEEEANNGGENWIKYFIDAYSSANLIP</sequence>
<dbReference type="EMBL" id="JAGKQH010000020">
    <property type="protein sequence ID" value="KAG6570739.1"/>
    <property type="molecule type" value="Genomic_DNA"/>
</dbReference>
<proteinExistence type="predicted"/>
<evidence type="ECO:0000256" key="3">
    <source>
        <dbReference type="PROSITE-ProRule" id="PRU00357"/>
    </source>
</evidence>
<dbReference type="PROSITE" id="PS51017">
    <property type="entry name" value="CCT"/>
    <property type="match status" value="1"/>
</dbReference>
<feature type="domain" description="CCT" evidence="5">
    <location>
        <begin position="183"/>
        <end position="225"/>
    </location>
</feature>
<accession>A0AAV6LU52</accession>
<dbReference type="PANTHER" id="PTHR31319">
    <property type="entry name" value="ZINC FINGER PROTEIN CONSTANS-LIKE 4"/>
    <property type="match status" value="1"/>
</dbReference>
<evidence type="ECO:0000259" key="5">
    <source>
        <dbReference type="PROSITE" id="PS51017"/>
    </source>
</evidence>
<evidence type="ECO:0000256" key="1">
    <source>
        <dbReference type="ARBA" id="ARBA00004123"/>
    </source>
</evidence>
<evidence type="ECO:0000256" key="2">
    <source>
        <dbReference type="ARBA" id="ARBA00023242"/>
    </source>
</evidence>
<keyword evidence="7" id="KW-1185">Reference proteome</keyword>
<feature type="signal peptide" evidence="4">
    <location>
        <begin position="1"/>
        <end position="24"/>
    </location>
</feature>
<dbReference type="AlphaFoldDB" id="A0AAV6LU52"/>
<protein>
    <submittedName>
        <fullName evidence="6">Zinc finger protein CONSTANS-LIKE 3</fullName>
    </submittedName>
</protein>
<comment type="caution">
    <text evidence="6">The sequence shown here is derived from an EMBL/GenBank/DDBJ whole genome shotgun (WGS) entry which is preliminary data.</text>
</comment>
<dbReference type="InterPro" id="IPR045281">
    <property type="entry name" value="CONSTANS-like"/>
</dbReference>
<evidence type="ECO:0000313" key="7">
    <source>
        <dbReference type="Proteomes" id="UP000685013"/>
    </source>
</evidence>
<feature type="non-terminal residue" evidence="6">
    <location>
        <position position="1"/>
    </location>
</feature>
<dbReference type="GO" id="GO:0003700">
    <property type="term" value="F:DNA-binding transcription factor activity"/>
    <property type="evidence" value="ECO:0007669"/>
    <property type="project" value="TreeGrafter"/>
</dbReference>
<feature type="chain" id="PRO_5043540572" evidence="4">
    <location>
        <begin position="25"/>
        <end position="272"/>
    </location>
</feature>
<evidence type="ECO:0000313" key="6">
    <source>
        <dbReference type="EMBL" id="KAG6570739.1"/>
    </source>
</evidence>
<keyword evidence="4" id="KW-0732">Signal</keyword>
<dbReference type="GO" id="GO:0005634">
    <property type="term" value="C:nucleus"/>
    <property type="evidence" value="ECO:0007669"/>
    <property type="project" value="UniProtKB-SubCell"/>
</dbReference>
<dbReference type="PANTHER" id="PTHR31319:SF110">
    <property type="entry name" value="CCT MOTIF FAMILY PROTEIN"/>
    <property type="match status" value="1"/>
</dbReference>
<dbReference type="InterPro" id="IPR010402">
    <property type="entry name" value="CCT_domain"/>
</dbReference>
<reference evidence="6 7" key="1">
    <citation type="journal article" date="2021" name="Hortic Res">
        <title>The domestication of Cucurbita argyrosperma as revealed by the genome of its wild relative.</title>
        <authorList>
            <person name="Barrera-Redondo J."/>
            <person name="Sanchez-de la Vega G."/>
            <person name="Aguirre-Liguori J.A."/>
            <person name="Castellanos-Morales G."/>
            <person name="Gutierrez-Guerrero Y.T."/>
            <person name="Aguirre-Dugua X."/>
            <person name="Aguirre-Planter E."/>
            <person name="Tenaillon M.I."/>
            <person name="Lira-Saade R."/>
            <person name="Eguiarte L.E."/>
        </authorList>
    </citation>
    <scope>NUCLEOTIDE SEQUENCE [LARGE SCALE GENOMIC DNA]</scope>
    <source>
        <strain evidence="6">JBR-2021</strain>
    </source>
</reference>
<keyword evidence="2 3" id="KW-0539">Nucleus</keyword>
<dbReference type="Pfam" id="PF06203">
    <property type="entry name" value="CCT"/>
    <property type="match status" value="1"/>
</dbReference>
<dbReference type="GO" id="GO:0009909">
    <property type="term" value="P:regulation of flower development"/>
    <property type="evidence" value="ECO:0007669"/>
    <property type="project" value="InterPro"/>
</dbReference>
<name>A0AAV6LU52_9ROSI</name>
<organism evidence="6 7">
    <name type="scientific">Cucurbita argyrosperma subsp. sororia</name>
    <dbReference type="NCBI Taxonomy" id="37648"/>
    <lineage>
        <taxon>Eukaryota</taxon>
        <taxon>Viridiplantae</taxon>
        <taxon>Streptophyta</taxon>
        <taxon>Embryophyta</taxon>
        <taxon>Tracheophyta</taxon>
        <taxon>Spermatophyta</taxon>
        <taxon>Magnoliopsida</taxon>
        <taxon>eudicotyledons</taxon>
        <taxon>Gunneridae</taxon>
        <taxon>Pentapetalae</taxon>
        <taxon>rosids</taxon>
        <taxon>fabids</taxon>
        <taxon>Cucurbitales</taxon>
        <taxon>Cucurbitaceae</taxon>
        <taxon>Cucurbiteae</taxon>
        <taxon>Cucurbita</taxon>
    </lineage>
</organism>
<evidence type="ECO:0000256" key="4">
    <source>
        <dbReference type="SAM" id="SignalP"/>
    </source>
</evidence>
<comment type="subcellular location">
    <subcellularLocation>
        <location evidence="1 3">Nucleus</location>
    </subcellularLocation>
</comment>
<dbReference type="Proteomes" id="UP000685013">
    <property type="component" value="Chromosome 20"/>
</dbReference>